<dbReference type="InterPro" id="IPR044817">
    <property type="entry name" value="SBP-like"/>
</dbReference>
<dbReference type="PANTHER" id="PTHR31251:SF33">
    <property type="entry name" value="SQUAMOSA PROMOTER-BINDING-LIKE PROTEIN 16"/>
    <property type="match status" value="1"/>
</dbReference>
<keyword evidence="13" id="KW-1185">Reference proteome</keyword>
<dbReference type="STRING" id="65489.A0A0D3H2H9"/>
<evidence type="ECO:0000259" key="11">
    <source>
        <dbReference type="PROSITE" id="PS51141"/>
    </source>
</evidence>
<organism evidence="12">
    <name type="scientific">Oryza barthii</name>
    <dbReference type="NCBI Taxonomy" id="65489"/>
    <lineage>
        <taxon>Eukaryota</taxon>
        <taxon>Viridiplantae</taxon>
        <taxon>Streptophyta</taxon>
        <taxon>Embryophyta</taxon>
        <taxon>Tracheophyta</taxon>
        <taxon>Spermatophyta</taxon>
        <taxon>Magnoliopsida</taxon>
        <taxon>Liliopsida</taxon>
        <taxon>Poales</taxon>
        <taxon>Poaceae</taxon>
        <taxon>BOP clade</taxon>
        <taxon>Oryzoideae</taxon>
        <taxon>Oryzeae</taxon>
        <taxon>Oryzinae</taxon>
        <taxon>Oryza</taxon>
    </lineage>
</organism>
<dbReference type="eggNOG" id="ENOG502QRGA">
    <property type="taxonomic scope" value="Eukaryota"/>
</dbReference>
<dbReference type="EnsemblPlants" id="OBART08G21540.1">
    <property type="protein sequence ID" value="OBART08G21540.1"/>
    <property type="gene ID" value="OBART08G21540"/>
</dbReference>
<name>A0A0D3H2H9_9ORYZ</name>
<reference evidence="12" key="1">
    <citation type="journal article" date="2009" name="Rice">
        <title>De Novo Next Generation Sequencing of Plant Genomes.</title>
        <authorList>
            <person name="Rounsley S."/>
            <person name="Marri P.R."/>
            <person name="Yu Y."/>
            <person name="He R."/>
            <person name="Sisneros N."/>
            <person name="Goicoechea J.L."/>
            <person name="Lee S.J."/>
            <person name="Angelova A."/>
            <person name="Kudrna D."/>
            <person name="Luo M."/>
            <person name="Affourtit J."/>
            <person name="Desany B."/>
            <person name="Knight J."/>
            <person name="Niazi F."/>
            <person name="Egholm M."/>
            <person name="Wing R.A."/>
        </authorList>
    </citation>
    <scope>NUCLEOTIDE SEQUENCE [LARGE SCALE GENOMIC DNA]</scope>
    <source>
        <strain evidence="12">cv. IRGC 105608</strain>
    </source>
</reference>
<dbReference type="Gramene" id="OBART08G21540.1">
    <property type="protein sequence ID" value="OBART08G21540.1"/>
    <property type="gene ID" value="OBART08G21540"/>
</dbReference>
<comment type="subcellular location">
    <subcellularLocation>
        <location evidence="1">Nucleus</location>
    </subcellularLocation>
</comment>
<dbReference type="GO" id="GO:0008270">
    <property type="term" value="F:zinc ion binding"/>
    <property type="evidence" value="ECO:0007669"/>
    <property type="project" value="UniProtKB-KW"/>
</dbReference>
<keyword evidence="4" id="KW-0862">Zinc</keyword>
<evidence type="ECO:0000256" key="6">
    <source>
        <dbReference type="ARBA" id="ARBA00023125"/>
    </source>
</evidence>
<dbReference type="Proteomes" id="UP000026960">
    <property type="component" value="Chromosome 8"/>
</dbReference>
<evidence type="ECO:0000256" key="2">
    <source>
        <dbReference type="ARBA" id="ARBA00022723"/>
    </source>
</evidence>
<keyword evidence="6" id="KW-0238">DNA-binding</keyword>
<dbReference type="GO" id="GO:0003677">
    <property type="term" value="F:DNA binding"/>
    <property type="evidence" value="ECO:0007669"/>
    <property type="project" value="UniProtKB-KW"/>
</dbReference>
<dbReference type="GO" id="GO:0005634">
    <property type="term" value="C:nucleus"/>
    <property type="evidence" value="ECO:0007669"/>
    <property type="project" value="UniProtKB-SubCell"/>
</dbReference>
<evidence type="ECO:0000256" key="1">
    <source>
        <dbReference type="ARBA" id="ARBA00004123"/>
    </source>
</evidence>
<feature type="domain" description="SBP-type" evidence="11">
    <location>
        <begin position="61"/>
        <end position="88"/>
    </location>
</feature>
<protein>
    <recommendedName>
        <fullName evidence="11">SBP-type domain-containing protein</fullName>
    </recommendedName>
</protein>
<dbReference type="PROSITE" id="PS51141">
    <property type="entry name" value="ZF_SBP"/>
    <property type="match status" value="1"/>
</dbReference>
<keyword evidence="3 9" id="KW-0863">Zinc-finger</keyword>
<feature type="region of interest" description="Disordered" evidence="10">
    <location>
        <begin position="19"/>
        <end position="46"/>
    </location>
</feature>
<proteinExistence type="predicted"/>
<dbReference type="AlphaFoldDB" id="A0A0D3H2H9"/>
<evidence type="ECO:0000256" key="4">
    <source>
        <dbReference type="ARBA" id="ARBA00022833"/>
    </source>
</evidence>
<evidence type="ECO:0000256" key="5">
    <source>
        <dbReference type="ARBA" id="ARBA00023015"/>
    </source>
</evidence>
<keyword evidence="7" id="KW-0804">Transcription</keyword>
<dbReference type="PaxDb" id="65489-OBART08G21540.1"/>
<evidence type="ECO:0000256" key="8">
    <source>
        <dbReference type="ARBA" id="ARBA00023242"/>
    </source>
</evidence>
<dbReference type="PANTHER" id="PTHR31251">
    <property type="entry name" value="SQUAMOSA PROMOTER-BINDING-LIKE PROTEIN 4"/>
    <property type="match status" value="1"/>
</dbReference>
<dbReference type="Pfam" id="PF03110">
    <property type="entry name" value="SBP"/>
    <property type="match status" value="1"/>
</dbReference>
<evidence type="ECO:0000256" key="7">
    <source>
        <dbReference type="ARBA" id="ARBA00023163"/>
    </source>
</evidence>
<evidence type="ECO:0000256" key="9">
    <source>
        <dbReference type="PROSITE-ProRule" id="PRU00470"/>
    </source>
</evidence>
<keyword evidence="5" id="KW-0805">Transcription regulation</keyword>
<dbReference type="InterPro" id="IPR036893">
    <property type="entry name" value="SBP_sf"/>
</dbReference>
<evidence type="ECO:0000313" key="13">
    <source>
        <dbReference type="Proteomes" id="UP000026960"/>
    </source>
</evidence>
<reference evidence="12" key="2">
    <citation type="submission" date="2015-03" db="UniProtKB">
        <authorList>
            <consortium name="EnsemblPlants"/>
        </authorList>
    </citation>
    <scope>IDENTIFICATION</scope>
</reference>
<dbReference type="SUPFAM" id="SSF103612">
    <property type="entry name" value="SBT domain"/>
    <property type="match status" value="1"/>
</dbReference>
<keyword evidence="2" id="KW-0479">Metal-binding</keyword>
<accession>A0A0D3H2H9</accession>
<dbReference type="HOGENOM" id="CLU_042475_0_1_1"/>
<feature type="region of interest" description="Disordered" evidence="10">
    <location>
        <begin position="75"/>
        <end position="100"/>
    </location>
</feature>
<keyword evidence="8" id="KW-0539">Nucleus</keyword>
<dbReference type="InterPro" id="IPR004333">
    <property type="entry name" value="SBP_dom"/>
</dbReference>
<evidence type="ECO:0000313" key="12">
    <source>
        <dbReference type="EnsemblPlants" id="OBART08G21540.1"/>
    </source>
</evidence>
<feature type="compositionally biased region" description="Low complexity" evidence="10">
    <location>
        <begin position="28"/>
        <end position="37"/>
    </location>
</feature>
<evidence type="ECO:0000256" key="10">
    <source>
        <dbReference type="SAM" id="MobiDB-lite"/>
    </source>
</evidence>
<sequence>MEWDLKMPPAVSWELADELENSGGGGVPAAVSSSSAAVGGGVNAGGGGRQECSVDLKLGGFHLLQEFDEAKRSCRKRLDGHNRRRRKPQPDPMNSASYLASQQGARFSPFATPRPEPSWTGMIKTEDSPYYTHHQIPLGISSRQQHFVGSTSDGGRRFPFLQEGEISFGTGAGAGGVPMDQAAAAAAASVCQPLLKTVAPPPPPHGGGGSGGGKMFSDGGLTQVLDSDCALSLLSAPANSTAIDVGGGRMVIQPTEHMPMAQPLIPGLQIDGSNRSTATGSHWRHHRHLDGRVLLPVCQPLLKTVAPPPPPHGGGGSGGGKMFSDGGLTQVLDSDCALSLLSAPANSTAIDVGGGRVVVQPTEHIPMAQPLISGLQFGGGGGSSAWFAARPHHQAATGAAATAVVVSTAGFSCPVVESEQLNTVLSSNDNEMNYNGMFHVGGEGSSDGTSSSLPFSWQ</sequence>
<evidence type="ECO:0000256" key="3">
    <source>
        <dbReference type="ARBA" id="ARBA00022771"/>
    </source>
</evidence>